<comment type="caution">
    <text evidence="1">The sequence shown here is derived from an EMBL/GenBank/DDBJ whole genome shotgun (WGS) entry which is preliminary data.</text>
</comment>
<dbReference type="Gene3D" id="2.60.40.10">
    <property type="entry name" value="Immunoglobulins"/>
    <property type="match status" value="1"/>
</dbReference>
<dbReference type="EMBL" id="VSSQ01110849">
    <property type="protein sequence ID" value="MPN48490.1"/>
    <property type="molecule type" value="Genomic_DNA"/>
</dbReference>
<name>A0A645IBH4_9ZZZZ</name>
<reference evidence="1" key="1">
    <citation type="submission" date="2019-08" db="EMBL/GenBank/DDBJ databases">
        <authorList>
            <person name="Kucharzyk K."/>
            <person name="Murdoch R.W."/>
            <person name="Higgins S."/>
            <person name="Loffler F."/>
        </authorList>
    </citation>
    <scope>NUCLEOTIDE SEQUENCE</scope>
</reference>
<protein>
    <submittedName>
        <fullName evidence="1">Uncharacterized protein</fullName>
    </submittedName>
</protein>
<evidence type="ECO:0000313" key="1">
    <source>
        <dbReference type="EMBL" id="MPN48490.1"/>
    </source>
</evidence>
<accession>A0A645IBH4</accession>
<organism evidence="1">
    <name type="scientific">bioreactor metagenome</name>
    <dbReference type="NCBI Taxonomy" id="1076179"/>
    <lineage>
        <taxon>unclassified sequences</taxon>
        <taxon>metagenomes</taxon>
        <taxon>ecological metagenomes</taxon>
    </lineage>
</organism>
<proteinExistence type="predicted"/>
<dbReference type="AlphaFoldDB" id="A0A645IBH4"/>
<sequence length="185" mass="21179">MKLSLSYDAFSHYDTLRNDWCTENGVYEIRIGSGSRDIRLRQPVTVGFGQGFEKRYFGWYDAPNGTPPLADFARLYGKKLPQISSYRKGDFDWNASLDEMSEYSFLARIIRWAGRKTIAKGLGIKPDLSNPEYRMMTTISETAPLRNLALSAPKVMSKGFVNLLLRSANGIFYQKRRRKTSPNEL</sequence>
<dbReference type="InterPro" id="IPR013783">
    <property type="entry name" value="Ig-like_fold"/>
</dbReference>
<gene>
    <name evidence="1" type="ORF">SDC9_196097</name>
</gene>